<evidence type="ECO:0000259" key="1">
    <source>
        <dbReference type="Pfam" id="PF14534"/>
    </source>
</evidence>
<dbReference type="Proteomes" id="UP000629365">
    <property type="component" value="Unassembled WGS sequence"/>
</dbReference>
<dbReference type="Pfam" id="PF14534">
    <property type="entry name" value="DUF4440"/>
    <property type="match status" value="1"/>
</dbReference>
<dbReference type="InterPro" id="IPR027843">
    <property type="entry name" value="DUF4440"/>
</dbReference>
<accession>A0ABQ1RLM2</accession>
<evidence type="ECO:0000313" key="2">
    <source>
        <dbReference type="EMBL" id="GGD70511.1"/>
    </source>
</evidence>
<dbReference type="EMBL" id="BMCM01000001">
    <property type="protein sequence ID" value="GGD70511.1"/>
    <property type="molecule type" value="Genomic_DNA"/>
</dbReference>
<proteinExistence type="predicted"/>
<organism evidence="2 3">
    <name type="scientific">Microbacterium murale</name>
    <dbReference type="NCBI Taxonomy" id="1081040"/>
    <lineage>
        <taxon>Bacteria</taxon>
        <taxon>Bacillati</taxon>
        <taxon>Actinomycetota</taxon>
        <taxon>Actinomycetes</taxon>
        <taxon>Micrococcales</taxon>
        <taxon>Microbacteriaceae</taxon>
        <taxon>Microbacterium</taxon>
    </lineage>
</organism>
<dbReference type="Gene3D" id="3.10.450.50">
    <property type="match status" value="1"/>
</dbReference>
<gene>
    <name evidence="2" type="ORF">GCM10007269_12140</name>
</gene>
<evidence type="ECO:0000313" key="3">
    <source>
        <dbReference type="Proteomes" id="UP000629365"/>
    </source>
</evidence>
<dbReference type="InterPro" id="IPR032710">
    <property type="entry name" value="NTF2-like_dom_sf"/>
</dbReference>
<reference evidence="3" key="1">
    <citation type="journal article" date="2019" name="Int. J. Syst. Evol. Microbiol.">
        <title>The Global Catalogue of Microorganisms (GCM) 10K type strain sequencing project: providing services to taxonomists for standard genome sequencing and annotation.</title>
        <authorList>
            <consortium name="The Broad Institute Genomics Platform"/>
            <consortium name="The Broad Institute Genome Sequencing Center for Infectious Disease"/>
            <person name="Wu L."/>
            <person name="Ma J."/>
        </authorList>
    </citation>
    <scope>NUCLEOTIDE SEQUENCE [LARGE SCALE GENOMIC DNA]</scope>
    <source>
        <strain evidence="3">CCM 7640</strain>
    </source>
</reference>
<name>A0ABQ1RLM2_9MICO</name>
<dbReference type="SUPFAM" id="SSF54427">
    <property type="entry name" value="NTF2-like"/>
    <property type="match status" value="1"/>
</dbReference>
<sequence length="127" mass="14007">MTEQIEELLELEHQGWRSLCDGTGSDVYGALMTEDGAMLLASGLSMDRTQVIASLADAPPWERYEIIEPRLLPLADGAATLLYTGRAFRAEAEPFVALMATTYVRRAGEWRLALYQQTPVDSGRSPS</sequence>
<feature type="domain" description="DUF4440" evidence="1">
    <location>
        <begin position="8"/>
        <end position="112"/>
    </location>
</feature>
<protein>
    <recommendedName>
        <fullName evidence="1">DUF4440 domain-containing protein</fullName>
    </recommendedName>
</protein>
<comment type="caution">
    <text evidence="2">The sequence shown here is derived from an EMBL/GenBank/DDBJ whole genome shotgun (WGS) entry which is preliminary data.</text>
</comment>
<keyword evidence="3" id="KW-1185">Reference proteome</keyword>
<dbReference type="RefSeq" id="WP_188435616.1">
    <property type="nucleotide sequence ID" value="NZ_BMCM01000001.1"/>
</dbReference>